<protein>
    <submittedName>
        <fullName evidence="1">Uncharacterized protein</fullName>
    </submittedName>
</protein>
<proteinExistence type="predicted"/>
<dbReference type="HOGENOM" id="CLU_3271568_0_0_6"/>
<evidence type="ECO:0000313" key="1">
    <source>
        <dbReference type="EMBL" id="AEW61590.1"/>
    </source>
</evidence>
<dbReference type="RefSeq" id="WP_014343124.1">
    <property type="nucleotide sequence ID" value="NC_016845.1"/>
</dbReference>
<evidence type="ECO:0000313" key="2">
    <source>
        <dbReference type="Proteomes" id="UP000007841"/>
    </source>
</evidence>
<dbReference type="AlphaFoldDB" id="A0A0H3GP03"/>
<name>A0A0H3GP03_KLEPH</name>
<dbReference type="STRING" id="1125630.KPHS_28920"/>
<dbReference type="KEGG" id="kpm:KPHS_28920"/>
<dbReference type="Proteomes" id="UP000007841">
    <property type="component" value="Chromosome"/>
</dbReference>
<dbReference type="EMBL" id="CP003200">
    <property type="protein sequence ID" value="AEW61590.1"/>
    <property type="molecule type" value="Genomic_DNA"/>
</dbReference>
<organism evidence="1 2">
    <name type="scientific">Klebsiella pneumoniae subsp. pneumoniae (strain HS11286)</name>
    <dbReference type="NCBI Taxonomy" id="1125630"/>
    <lineage>
        <taxon>Bacteria</taxon>
        <taxon>Pseudomonadati</taxon>
        <taxon>Pseudomonadota</taxon>
        <taxon>Gammaproteobacteria</taxon>
        <taxon>Enterobacterales</taxon>
        <taxon>Enterobacteriaceae</taxon>
        <taxon>Klebsiella/Raoultella group</taxon>
        <taxon>Klebsiella</taxon>
        <taxon>Klebsiella pneumoniae complex</taxon>
    </lineage>
</organism>
<dbReference type="RefSeq" id="YP_005227192.1">
    <property type="nucleotide sequence ID" value="NC_016845.1"/>
</dbReference>
<dbReference type="GeneID" id="11847910"/>
<dbReference type="PATRIC" id="fig|1125630.4.peg.2813"/>
<sequence>MYRAALTGSVSRAVIAHFFAGILCGSQHPEALWRKKQRNVD</sequence>
<gene>
    <name evidence="1" type="ordered locus">KPHS_28920</name>
</gene>
<keyword evidence="2" id="KW-1185">Reference proteome</keyword>
<accession>A0A0H3GP03</accession>
<reference evidence="1 2" key="1">
    <citation type="journal article" date="2012" name="J. Bacteriol.">
        <title>Complete genome sequence of Klebsiella pneumoniae subsp. pneumoniae HS11286, a multidrug-resistant strain isolated from human sputum.</title>
        <authorList>
            <person name="Liu P."/>
            <person name="Li P."/>
            <person name="Jiang X."/>
            <person name="Bi D."/>
            <person name="Xie Y."/>
            <person name="Tai C."/>
            <person name="Deng Z."/>
            <person name="Rajakumar K."/>
            <person name="Ou H.Y."/>
        </authorList>
    </citation>
    <scope>NUCLEOTIDE SEQUENCE [LARGE SCALE GENOMIC DNA]</scope>
    <source>
        <strain evidence="1 2">HS11286</strain>
    </source>
</reference>